<feature type="non-terminal residue" evidence="5">
    <location>
        <position position="1"/>
    </location>
</feature>
<organism evidence="5 6">
    <name type="scientific">Nematostella vectensis</name>
    <name type="common">Starlet sea anemone</name>
    <dbReference type="NCBI Taxonomy" id="45351"/>
    <lineage>
        <taxon>Eukaryota</taxon>
        <taxon>Metazoa</taxon>
        <taxon>Cnidaria</taxon>
        <taxon>Anthozoa</taxon>
        <taxon>Hexacorallia</taxon>
        <taxon>Actiniaria</taxon>
        <taxon>Edwardsiidae</taxon>
        <taxon>Nematostella</taxon>
    </lineage>
</organism>
<dbReference type="GO" id="GO:0003676">
    <property type="term" value="F:nucleic acid binding"/>
    <property type="evidence" value="ECO:0007669"/>
    <property type="project" value="InterPro"/>
</dbReference>
<dbReference type="GO" id="GO:0006139">
    <property type="term" value="P:nucleobase-containing compound metabolic process"/>
    <property type="evidence" value="ECO:0007669"/>
    <property type="project" value="InterPro"/>
</dbReference>
<dbReference type="Gene3D" id="3.30.420.10">
    <property type="entry name" value="Ribonuclease H-like superfamily/Ribonuclease H"/>
    <property type="match status" value="1"/>
</dbReference>
<dbReference type="GO" id="GO:0005737">
    <property type="term" value="C:cytoplasm"/>
    <property type="evidence" value="ECO:0000318"/>
    <property type="project" value="GO_Central"/>
</dbReference>
<evidence type="ECO:0000313" key="6">
    <source>
        <dbReference type="Proteomes" id="UP000001593"/>
    </source>
</evidence>
<dbReference type="CDD" id="cd06141">
    <property type="entry name" value="WRN_exo"/>
    <property type="match status" value="1"/>
</dbReference>
<dbReference type="AlphaFoldDB" id="A7RNM5"/>
<evidence type="ECO:0000313" key="5">
    <source>
        <dbReference type="EMBL" id="EDO46953.1"/>
    </source>
</evidence>
<accession>A7RNM5</accession>
<dbReference type="PANTHER" id="PTHR13620">
    <property type="entry name" value="3-5 EXONUCLEASE"/>
    <property type="match status" value="1"/>
</dbReference>
<dbReference type="Proteomes" id="UP000001593">
    <property type="component" value="Unassembled WGS sequence"/>
</dbReference>
<dbReference type="PhylomeDB" id="A7RNM5"/>
<dbReference type="SUPFAM" id="SSF53098">
    <property type="entry name" value="Ribonuclease H-like"/>
    <property type="match status" value="1"/>
</dbReference>
<reference evidence="5 6" key="1">
    <citation type="journal article" date="2007" name="Science">
        <title>Sea anemone genome reveals ancestral eumetazoan gene repertoire and genomic organization.</title>
        <authorList>
            <person name="Putnam N.H."/>
            <person name="Srivastava M."/>
            <person name="Hellsten U."/>
            <person name="Dirks B."/>
            <person name="Chapman J."/>
            <person name="Salamov A."/>
            <person name="Terry A."/>
            <person name="Shapiro H."/>
            <person name="Lindquist E."/>
            <person name="Kapitonov V.V."/>
            <person name="Jurka J."/>
            <person name="Genikhovich G."/>
            <person name="Grigoriev I.V."/>
            <person name="Lucas S.M."/>
            <person name="Steele R.E."/>
            <person name="Finnerty J.R."/>
            <person name="Technau U."/>
            <person name="Martindale M.Q."/>
            <person name="Rokhsar D.S."/>
        </authorList>
    </citation>
    <scope>NUCLEOTIDE SEQUENCE [LARGE SCALE GENOMIC DNA]</scope>
    <source>
        <strain evidence="6">CH2 X CH6</strain>
    </source>
</reference>
<evidence type="ECO:0000259" key="4">
    <source>
        <dbReference type="Pfam" id="PF01612"/>
    </source>
</evidence>
<dbReference type="GO" id="GO:0008408">
    <property type="term" value="F:3'-5' exonuclease activity"/>
    <property type="evidence" value="ECO:0000318"/>
    <property type="project" value="GO_Central"/>
</dbReference>
<protein>
    <recommendedName>
        <fullName evidence="4">3'-5' exonuclease domain-containing protein</fullName>
    </recommendedName>
</protein>
<keyword evidence="6" id="KW-1185">Reference proteome</keyword>
<gene>
    <name evidence="5" type="ORF">NEMVEDRAFT_v1g88181</name>
</gene>
<dbReference type="STRING" id="45351.A7RNM5"/>
<sequence>MKFVGLDCEWVNKKGVLSHPVALLQIATPLNDCFLIRLCKMSGAVPPTLKGLLEDRAVLKFGVGIMDDAKKLSDTFGLAVSGCVDLRHLVLRQGKLSLGALAQRFLGVRMDKSWHVQCSNWEVEHLSDRQVAYAANDAIVAVHVFMALDYFSRTIFLEKMEMDFNKGYISSTTEMLSDEKFCENGLSLCKGVVDLGFKQKQKPNKMLRHGGEEDFSKNKPYRLGFTERKSPLYTNCQLQAPDGTVLSTLERKKADWYLDKGIGELVAEDPYTVRLKFEPSGRPDEEDKYYLTFKQNICVVCGQGDSYLRKNIVPHEYRRHFPLCMKDHHSHDIVLMCPECHRVSAFHDEHLRQRLAREYDAPLGNKELSRVIHDPILTKIRSAAKALIHAGDKIPPHRRQELQEIVQSHYHATELTPELIEEAAAMDTSRENVNFKSHGEEVVKRVRELGKLLDFEKLWRRNFVDSMNPQYLPEFWSVNHRYEKM</sequence>
<dbReference type="Pfam" id="PF01612">
    <property type="entry name" value="DNA_pol_A_exo1"/>
    <property type="match status" value="1"/>
</dbReference>
<proteinExistence type="predicted"/>
<evidence type="ECO:0000256" key="2">
    <source>
        <dbReference type="ARBA" id="ARBA00022801"/>
    </source>
</evidence>
<dbReference type="PANTHER" id="PTHR13620:SF104">
    <property type="entry name" value="EXONUCLEASE 3'-5' DOMAIN-CONTAINING PROTEIN 2"/>
    <property type="match status" value="1"/>
</dbReference>
<dbReference type="InterPro" id="IPR051132">
    <property type="entry name" value="3-5_Exonuclease_domain"/>
</dbReference>
<evidence type="ECO:0000256" key="1">
    <source>
        <dbReference type="ARBA" id="ARBA00022722"/>
    </source>
</evidence>
<feature type="domain" description="3'-5' exonuclease" evidence="4">
    <location>
        <begin position="2"/>
        <end position="148"/>
    </location>
</feature>
<keyword evidence="3" id="KW-0269">Exonuclease</keyword>
<dbReference type="InterPro" id="IPR002562">
    <property type="entry name" value="3'-5'_exonuclease_dom"/>
</dbReference>
<dbReference type="InterPro" id="IPR012337">
    <property type="entry name" value="RNaseH-like_sf"/>
</dbReference>
<dbReference type="InterPro" id="IPR036397">
    <property type="entry name" value="RNaseH_sf"/>
</dbReference>
<name>A7RNM5_NEMVE</name>
<dbReference type="eggNOG" id="KOG4373">
    <property type="taxonomic scope" value="Eukaryota"/>
</dbReference>
<keyword evidence="1" id="KW-0540">Nuclease</keyword>
<dbReference type="EMBL" id="DS469523">
    <property type="protein sequence ID" value="EDO46953.1"/>
    <property type="molecule type" value="Genomic_DNA"/>
</dbReference>
<dbReference type="OMA" id="RYYQTPK"/>
<dbReference type="InParanoid" id="A7RNM5"/>
<dbReference type="HOGENOM" id="CLU_019718_0_0_1"/>
<keyword evidence="2" id="KW-0378">Hydrolase</keyword>
<dbReference type="GO" id="GO:0005634">
    <property type="term" value="C:nucleus"/>
    <property type="evidence" value="ECO:0000318"/>
    <property type="project" value="GO_Central"/>
</dbReference>
<evidence type="ECO:0000256" key="3">
    <source>
        <dbReference type="ARBA" id="ARBA00022839"/>
    </source>
</evidence>